<accession>A0A1U7JB38</accession>
<keyword evidence="1" id="KW-0812">Transmembrane</keyword>
<proteinExistence type="predicted"/>
<dbReference type="Proteomes" id="UP000185557">
    <property type="component" value="Unassembled WGS sequence"/>
</dbReference>
<dbReference type="AlphaFoldDB" id="A0A1U7JB38"/>
<name>A0A1U7JB38_9CYAN</name>
<evidence type="ECO:0000313" key="3">
    <source>
        <dbReference type="Proteomes" id="UP000185557"/>
    </source>
</evidence>
<evidence type="ECO:0000256" key="1">
    <source>
        <dbReference type="SAM" id="Phobius"/>
    </source>
</evidence>
<organism evidence="2 3">
    <name type="scientific">Phormidium tenue NIES-30</name>
    <dbReference type="NCBI Taxonomy" id="549789"/>
    <lineage>
        <taxon>Bacteria</taxon>
        <taxon>Bacillati</taxon>
        <taxon>Cyanobacteriota</taxon>
        <taxon>Cyanophyceae</taxon>
        <taxon>Oscillatoriophycideae</taxon>
        <taxon>Oscillatoriales</taxon>
        <taxon>Oscillatoriaceae</taxon>
        <taxon>Phormidium</taxon>
    </lineage>
</organism>
<sequence>MSLLARWLEFLRFLEGLLEFLDFLTTPLGLVASVGLGLYSLLVFVGTDASAAATLAGSVALGLSCLITRPDF</sequence>
<protein>
    <recommendedName>
        <fullName evidence="4">SLC26A/SulP transporter domain-containing protein</fullName>
    </recommendedName>
</protein>
<dbReference type="STRING" id="549789.NIES30_02050"/>
<dbReference type="RefSeq" id="WP_073606703.1">
    <property type="nucleotide sequence ID" value="NZ_MRCG01000001.1"/>
</dbReference>
<keyword evidence="1" id="KW-1133">Transmembrane helix</keyword>
<gene>
    <name evidence="2" type="ORF">NIES30_02050</name>
</gene>
<keyword evidence="3" id="KW-1185">Reference proteome</keyword>
<feature type="transmembrane region" description="Helical" evidence="1">
    <location>
        <begin position="20"/>
        <end position="45"/>
    </location>
</feature>
<reference evidence="2 3" key="1">
    <citation type="submission" date="2016-11" db="EMBL/GenBank/DDBJ databases">
        <title>Draft Genome Sequences of Nine Cyanobacterial Strains from Diverse Habitats.</title>
        <authorList>
            <person name="Zhu T."/>
            <person name="Hou S."/>
            <person name="Lu X."/>
            <person name="Hess W.R."/>
        </authorList>
    </citation>
    <scope>NUCLEOTIDE SEQUENCE [LARGE SCALE GENOMIC DNA]</scope>
    <source>
        <strain evidence="2 3">NIES-30</strain>
    </source>
</reference>
<evidence type="ECO:0000313" key="2">
    <source>
        <dbReference type="EMBL" id="OKH50889.1"/>
    </source>
</evidence>
<keyword evidence="1" id="KW-0472">Membrane</keyword>
<evidence type="ECO:0008006" key="4">
    <source>
        <dbReference type="Google" id="ProtNLM"/>
    </source>
</evidence>
<comment type="caution">
    <text evidence="2">The sequence shown here is derived from an EMBL/GenBank/DDBJ whole genome shotgun (WGS) entry which is preliminary data.</text>
</comment>
<dbReference type="EMBL" id="MRCG01000001">
    <property type="protein sequence ID" value="OKH50889.1"/>
    <property type="molecule type" value="Genomic_DNA"/>
</dbReference>